<proteinExistence type="predicted"/>
<evidence type="ECO:0000256" key="1">
    <source>
        <dbReference type="SAM" id="MobiDB-lite"/>
    </source>
</evidence>
<accession>A0A1W1URQ2</accession>
<gene>
    <name evidence="2" type="ORF">SAMN00790413_04903</name>
</gene>
<dbReference type="SUPFAM" id="SSF50985">
    <property type="entry name" value="RCC1/BLIP-II"/>
    <property type="match status" value="1"/>
</dbReference>
<dbReference type="InterPro" id="IPR009091">
    <property type="entry name" value="RCC1/BLIP-II"/>
</dbReference>
<dbReference type="Proteomes" id="UP000192582">
    <property type="component" value="Unassembled WGS sequence"/>
</dbReference>
<protein>
    <submittedName>
        <fullName evidence="2">Regulator of chromosome condensation (RCC1) repeat-containing protein</fullName>
    </submittedName>
</protein>
<evidence type="ECO:0000313" key="2">
    <source>
        <dbReference type="EMBL" id="SMB83808.1"/>
    </source>
</evidence>
<feature type="compositionally biased region" description="Low complexity" evidence="1">
    <location>
        <begin position="24"/>
        <end position="39"/>
    </location>
</feature>
<name>A0A1W1URQ2_9DEIO</name>
<dbReference type="AlphaFoldDB" id="A0A1W1URQ2"/>
<feature type="region of interest" description="Disordered" evidence="1">
    <location>
        <begin position="23"/>
        <end position="43"/>
    </location>
</feature>
<dbReference type="RefSeq" id="WP_139806611.1">
    <property type="nucleotide sequence ID" value="NZ_FWWU01000007.1"/>
</dbReference>
<dbReference type="Gene3D" id="2.130.10.30">
    <property type="entry name" value="Regulator of chromosome condensation 1/beta-lactamase-inhibitor protein II"/>
    <property type="match status" value="1"/>
</dbReference>
<keyword evidence="3" id="KW-1185">Reference proteome</keyword>
<dbReference type="STRING" id="695939.SAMN00790413_04903"/>
<organism evidence="2 3">
    <name type="scientific">Deinococcus hopiensis KR-140</name>
    <dbReference type="NCBI Taxonomy" id="695939"/>
    <lineage>
        <taxon>Bacteria</taxon>
        <taxon>Thermotogati</taxon>
        <taxon>Deinococcota</taxon>
        <taxon>Deinococci</taxon>
        <taxon>Deinococcales</taxon>
        <taxon>Deinococcaceae</taxon>
        <taxon>Deinococcus</taxon>
    </lineage>
</organism>
<sequence length="73" mass="7274">MVALLAGGHSSLSVLADGTVRAWSQNSSGQPGNGSKNSSTPVSISGVAQPLTILTGTRSSKCKGVAPHPCLWG</sequence>
<evidence type="ECO:0000313" key="3">
    <source>
        <dbReference type="Proteomes" id="UP000192582"/>
    </source>
</evidence>
<dbReference type="EMBL" id="FWWU01000007">
    <property type="protein sequence ID" value="SMB83808.1"/>
    <property type="molecule type" value="Genomic_DNA"/>
</dbReference>
<reference evidence="2 3" key="1">
    <citation type="submission" date="2017-04" db="EMBL/GenBank/DDBJ databases">
        <authorList>
            <person name="Afonso C.L."/>
            <person name="Miller P.J."/>
            <person name="Scott M.A."/>
            <person name="Spackman E."/>
            <person name="Goraichik I."/>
            <person name="Dimitrov K.M."/>
            <person name="Suarez D.L."/>
            <person name="Swayne D.E."/>
        </authorList>
    </citation>
    <scope>NUCLEOTIDE SEQUENCE [LARGE SCALE GENOMIC DNA]</scope>
    <source>
        <strain evidence="2 3">KR-140</strain>
    </source>
</reference>